<gene>
    <name evidence="1" type="ORF">Sps_00666</name>
</gene>
<evidence type="ECO:0000313" key="2">
    <source>
        <dbReference type="Proteomes" id="UP000189545"/>
    </source>
</evidence>
<evidence type="ECO:0000313" key="1">
    <source>
        <dbReference type="EMBL" id="AQS35860.1"/>
    </source>
</evidence>
<dbReference type="EMBL" id="CP014782">
    <property type="protein sequence ID" value="AQS35860.1"/>
    <property type="molecule type" value="Genomic_DNA"/>
</dbReference>
<dbReference type="AlphaFoldDB" id="A0A1S6HK20"/>
<accession>A0A1S6HK20</accession>
<proteinExistence type="predicted"/>
<evidence type="ECO:0008006" key="3">
    <source>
        <dbReference type="Google" id="ProtNLM"/>
    </source>
</evidence>
<dbReference type="OrthoDB" id="6291144at2"/>
<dbReference type="Proteomes" id="UP000189545">
    <property type="component" value="Chromosome"/>
</dbReference>
<protein>
    <recommendedName>
        <fullName evidence="3">YdhG-like domain-containing protein</fullName>
    </recommendedName>
</protein>
<keyword evidence="2" id="KW-1185">Reference proteome</keyword>
<sequence>MAIEHSVIMSVLNSLECRTNFTIKKITEYMLPQLKEPVYLHGSANDCQLVIRPAYEVFLADLSCLEGVKHKEGYFHNNEMTRFPKRVQKSLNGIHYGLAFKFEDEAAVKRFIKRLIGIINGE</sequence>
<name>A0A1S6HK20_9GAMM</name>
<dbReference type="STRING" id="225848.Sps_00666"/>
<dbReference type="RefSeq" id="WP_077751217.1">
    <property type="nucleotide sequence ID" value="NZ_CP014782.1"/>
</dbReference>
<reference evidence="1 2" key="1">
    <citation type="submission" date="2016-03" db="EMBL/GenBank/DDBJ databases">
        <title>Complete genome sequence of Shewanella psychrophila WP2, a deep sea bacterium isolated from west Pacific sediment.</title>
        <authorList>
            <person name="Xu G."/>
            <person name="Jian H."/>
        </authorList>
    </citation>
    <scope>NUCLEOTIDE SEQUENCE [LARGE SCALE GENOMIC DNA]</scope>
    <source>
        <strain evidence="1 2">WP2</strain>
    </source>
</reference>
<organism evidence="1 2">
    <name type="scientific">Shewanella psychrophila</name>
    <dbReference type="NCBI Taxonomy" id="225848"/>
    <lineage>
        <taxon>Bacteria</taxon>
        <taxon>Pseudomonadati</taxon>
        <taxon>Pseudomonadota</taxon>
        <taxon>Gammaproteobacteria</taxon>
        <taxon>Alteromonadales</taxon>
        <taxon>Shewanellaceae</taxon>
        <taxon>Shewanella</taxon>
    </lineage>
</organism>
<dbReference type="KEGG" id="spsw:Sps_00666"/>